<name>A0ABU8Y705_9MICO</name>
<dbReference type="Gene3D" id="3.40.1090.10">
    <property type="entry name" value="Cytosolic phospholipase A2 catalytic domain"/>
    <property type="match status" value="2"/>
</dbReference>
<proteinExistence type="predicted"/>
<keyword evidence="2 4" id="KW-0442">Lipid degradation</keyword>
<protein>
    <submittedName>
        <fullName evidence="6">Patatin-like phospholipase family protein</fullName>
    </submittedName>
</protein>
<evidence type="ECO:0000256" key="2">
    <source>
        <dbReference type="ARBA" id="ARBA00022963"/>
    </source>
</evidence>
<keyword evidence="3 4" id="KW-0443">Lipid metabolism</keyword>
<reference evidence="6 7" key="1">
    <citation type="submission" date="2024-03" db="EMBL/GenBank/DDBJ databases">
        <title>Whole genomes of four grape xylem sap localized bacterial endophytes.</title>
        <authorList>
            <person name="Kumar G."/>
            <person name="Savka M.A."/>
        </authorList>
    </citation>
    <scope>NUCLEOTIDE SEQUENCE [LARGE SCALE GENOMIC DNA]</scope>
    <source>
        <strain evidence="6 7">RIT_GXS8</strain>
    </source>
</reference>
<evidence type="ECO:0000259" key="5">
    <source>
        <dbReference type="PROSITE" id="PS51635"/>
    </source>
</evidence>
<keyword evidence="7" id="KW-1185">Reference proteome</keyword>
<evidence type="ECO:0000256" key="3">
    <source>
        <dbReference type="ARBA" id="ARBA00023098"/>
    </source>
</evidence>
<evidence type="ECO:0000313" key="7">
    <source>
        <dbReference type="Proteomes" id="UP001370299"/>
    </source>
</evidence>
<dbReference type="PANTHER" id="PTHR14226">
    <property type="entry name" value="NEUROPATHY TARGET ESTERASE/SWISS CHEESE D.MELANOGASTER"/>
    <property type="match status" value="1"/>
</dbReference>
<evidence type="ECO:0000256" key="4">
    <source>
        <dbReference type="PROSITE-ProRule" id="PRU01161"/>
    </source>
</evidence>
<sequence>MTDVATPVPGTRALVLGGGGVAGIAWEVGVLSALQDAGVDLDAADLVVGTSAGSVVGAFVRNGAVQQAYDQQHTPAPTTYVEPPAIDTDAVQQRIGAALEGATGEQDARARLGLAAQQVTDGQTDDERVATFAETLPSTEWPVKPLAITAVDATDGTFRLLTAADGVPLPRAVAASCSVPFVWSPVGIEGRPYVDGGVRSGTNADAAAGHERVLVIACGPEGPSPVGPWLDVAVESLRAGGSSVEVVVADSTAQEAFGTNSLSLATQAPSAEAGRTQGTAVAEQIAAFWADDLVSVDA</sequence>
<comment type="caution">
    <text evidence="4">Lacks conserved residue(s) required for the propagation of feature annotation.</text>
</comment>
<dbReference type="InterPro" id="IPR002641">
    <property type="entry name" value="PNPLA_dom"/>
</dbReference>
<accession>A0ABU8Y705</accession>
<evidence type="ECO:0000256" key="1">
    <source>
        <dbReference type="ARBA" id="ARBA00022801"/>
    </source>
</evidence>
<dbReference type="PANTHER" id="PTHR14226:SF57">
    <property type="entry name" value="BLR7027 PROTEIN"/>
    <property type="match status" value="1"/>
</dbReference>
<dbReference type="InterPro" id="IPR016035">
    <property type="entry name" value="Acyl_Trfase/lysoPLipase"/>
</dbReference>
<dbReference type="EMBL" id="JBBLYY010000021">
    <property type="protein sequence ID" value="MEK0170489.1"/>
    <property type="molecule type" value="Genomic_DNA"/>
</dbReference>
<comment type="caution">
    <text evidence="6">The sequence shown here is derived from an EMBL/GenBank/DDBJ whole genome shotgun (WGS) entry which is preliminary data.</text>
</comment>
<dbReference type="InterPro" id="IPR050301">
    <property type="entry name" value="NTE"/>
</dbReference>
<organism evidence="6 7">
    <name type="scientific">Curtobacterium citreum</name>
    <dbReference type="NCBI Taxonomy" id="2036"/>
    <lineage>
        <taxon>Bacteria</taxon>
        <taxon>Bacillati</taxon>
        <taxon>Actinomycetota</taxon>
        <taxon>Actinomycetes</taxon>
        <taxon>Micrococcales</taxon>
        <taxon>Microbacteriaceae</taxon>
        <taxon>Curtobacterium</taxon>
    </lineage>
</organism>
<dbReference type="RefSeq" id="WP_340196324.1">
    <property type="nucleotide sequence ID" value="NZ_JBBKAP010000024.1"/>
</dbReference>
<gene>
    <name evidence="6" type="ORF">WMN62_03305</name>
</gene>
<dbReference type="Proteomes" id="UP001370299">
    <property type="component" value="Unassembled WGS sequence"/>
</dbReference>
<feature type="short sequence motif" description="DGA/G" evidence="4">
    <location>
        <begin position="195"/>
        <end position="197"/>
    </location>
</feature>
<dbReference type="PROSITE" id="PS51635">
    <property type="entry name" value="PNPLA"/>
    <property type="match status" value="1"/>
</dbReference>
<dbReference type="SUPFAM" id="SSF52151">
    <property type="entry name" value="FabD/lysophospholipase-like"/>
    <property type="match status" value="1"/>
</dbReference>
<evidence type="ECO:0000313" key="6">
    <source>
        <dbReference type="EMBL" id="MEK0170489.1"/>
    </source>
</evidence>
<feature type="active site" description="Proton acceptor" evidence="4">
    <location>
        <position position="195"/>
    </location>
</feature>
<feature type="short sequence motif" description="GXSXG" evidence="4">
    <location>
        <begin position="49"/>
        <end position="53"/>
    </location>
</feature>
<keyword evidence="1 4" id="KW-0378">Hydrolase</keyword>
<dbReference type="Pfam" id="PF01734">
    <property type="entry name" value="Patatin"/>
    <property type="match status" value="1"/>
</dbReference>
<feature type="domain" description="PNPLA" evidence="5">
    <location>
        <begin position="15"/>
        <end position="208"/>
    </location>
</feature>
<feature type="active site" description="Nucleophile" evidence="4">
    <location>
        <position position="51"/>
    </location>
</feature>